<comment type="caution">
    <text evidence="1">The sequence shown here is derived from an EMBL/GenBank/DDBJ whole genome shotgun (WGS) entry which is preliminary data.</text>
</comment>
<protein>
    <submittedName>
        <fullName evidence="1">Beta-carotene 3-hydroxylase</fullName>
        <ecNumber evidence="1">1.14.15.24</ecNumber>
    </submittedName>
</protein>
<dbReference type="EMBL" id="JBEAFC010000003">
    <property type="protein sequence ID" value="KAL1564256.1"/>
    <property type="molecule type" value="Genomic_DNA"/>
</dbReference>
<keyword evidence="2" id="KW-1185">Reference proteome</keyword>
<proteinExistence type="predicted"/>
<keyword evidence="1" id="KW-0560">Oxidoreductase</keyword>
<reference evidence="1 2" key="1">
    <citation type="submission" date="2024-06" db="EMBL/GenBank/DDBJ databases">
        <title>A chromosome level genome sequence of Diviner's sage (Salvia divinorum).</title>
        <authorList>
            <person name="Ford S.A."/>
            <person name="Ro D.-K."/>
            <person name="Ness R.W."/>
            <person name="Phillips M.A."/>
        </authorList>
    </citation>
    <scope>NUCLEOTIDE SEQUENCE [LARGE SCALE GENOMIC DNA]</scope>
    <source>
        <strain evidence="1">SAF-2024a</strain>
        <tissue evidence="1">Leaf</tissue>
    </source>
</reference>
<organism evidence="1 2">
    <name type="scientific">Salvia divinorum</name>
    <name type="common">Maria pastora</name>
    <name type="synonym">Diviner's sage</name>
    <dbReference type="NCBI Taxonomy" id="28513"/>
    <lineage>
        <taxon>Eukaryota</taxon>
        <taxon>Viridiplantae</taxon>
        <taxon>Streptophyta</taxon>
        <taxon>Embryophyta</taxon>
        <taxon>Tracheophyta</taxon>
        <taxon>Spermatophyta</taxon>
        <taxon>Magnoliopsida</taxon>
        <taxon>eudicotyledons</taxon>
        <taxon>Gunneridae</taxon>
        <taxon>Pentapetalae</taxon>
        <taxon>asterids</taxon>
        <taxon>lamiids</taxon>
        <taxon>Lamiales</taxon>
        <taxon>Lamiaceae</taxon>
        <taxon>Nepetoideae</taxon>
        <taxon>Mentheae</taxon>
        <taxon>Salviinae</taxon>
        <taxon>Salvia</taxon>
        <taxon>Salvia subgen. Calosphace</taxon>
    </lineage>
</organism>
<evidence type="ECO:0000313" key="2">
    <source>
        <dbReference type="Proteomes" id="UP001567538"/>
    </source>
</evidence>
<evidence type="ECO:0000313" key="1">
    <source>
        <dbReference type="EMBL" id="KAL1564256.1"/>
    </source>
</evidence>
<dbReference type="Proteomes" id="UP001567538">
    <property type="component" value="Unassembled WGS sequence"/>
</dbReference>
<sequence>MAAEISFSTTPQSILSSRHNAFLGPRPALQIPPSLHKIHGILRRLNLTVCFVLEDEKLRGTREPEDEEESGEVERAIYHSFISLN</sequence>
<dbReference type="GO" id="GO:0010291">
    <property type="term" value="F:beta-carotene 3-hydroxylase activity"/>
    <property type="evidence" value="ECO:0007669"/>
    <property type="project" value="UniProtKB-EC"/>
</dbReference>
<accession>A0ABD1I6A0</accession>
<gene>
    <name evidence="1" type="ORF">AAHA92_06623</name>
</gene>
<dbReference type="AlphaFoldDB" id="A0ABD1I6A0"/>
<name>A0ABD1I6A0_SALDI</name>
<dbReference type="EC" id="1.14.15.24" evidence="1"/>